<dbReference type="GO" id="GO:0005524">
    <property type="term" value="F:ATP binding"/>
    <property type="evidence" value="ECO:0007669"/>
    <property type="project" value="UniProtKB-KW"/>
</dbReference>
<dbReference type="Gene3D" id="3.40.50.300">
    <property type="entry name" value="P-loop containing nucleotide triphosphate hydrolases"/>
    <property type="match status" value="1"/>
</dbReference>
<dbReference type="InterPro" id="IPR003439">
    <property type="entry name" value="ABC_transporter-like_ATP-bd"/>
</dbReference>
<dbReference type="Pfam" id="PF00005">
    <property type="entry name" value="ABC_tran"/>
    <property type="match status" value="1"/>
</dbReference>
<dbReference type="InterPro" id="IPR027417">
    <property type="entry name" value="P-loop_NTPase"/>
</dbReference>
<dbReference type="AlphaFoldDB" id="B5Y7A6"/>
<dbReference type="SUPFAM" id="SSF52540">
    <property type="entry name" value="P-loop containing nucleoside triphosphate hydrolases"/>
    <property type="match status" value="1"/>
</dbReference>
<keyword evidence="3 5" id="KW-0067">ATP-binding</keyword>
<dbReference type="PROSITE" id="PS50893">
    <property type="entry name" value="ABC_TRANSPORTER_2"/>
    <property type="match status" value="1"/>
</dbReference>
<dbReference type="eggNOG" id="COG1116">
    <property type="taxonomic scope" value="Bacteria"/>
</dbReference>
<dbReference type="InterPro" id="IPR050166">
    <property type="entry name" value="ABC_transporter_ATP-bind"/>
</dbReference>
<evidence type="ECO:0000256" key="3">
    <source>
        <dbReference type="ARBA" id="ARBA00022840"/>
    </source>
</evidence>
<dbReference type="HOGENOM" id="CLU_000604_1_22_9"/>
<proteinExistence type="predicted"/>
<evidence type="ECO:0000259" key="4">
    <source>
        <dbReference type="PROSITE" id="PS50893"/>
    </source>
</evidence>
<evidence type="ECO:0000256" key="2">
    <source>
        <dbReference type="ARBA" id="ARBA00022741"/>
    </source>
</evidence>
<keyword evidence="1" id="KW-0813">Transport</keyword>
<dbReference type="OrthoDB" id="9784450at2"/>
<dbReference type="PANTHER" id="PTHR42788:SF13">
    <property type="entry name" value="ALIPHATIC SULFONATES IMPORT ATP-BINDING PROTEIN SSUB"/>
    <property type="match status" value="1"/>
</dbReference>
<evidence type="ECO:0000313" key="6">
    <source>
        <dbReference type="Proteomes" id="UP000001732"/>
    </source>
</evidence>
<accession>B5Y7A6</accession>
<dbReference type="SMART" id="SM00382">
    <property type="entry name" value="AAA"/>
    <property type="match status" value="1"/>
</dbReference>
<dbReference type="PROSITE" id="PS00211">
    <property type="entry name" value="ABC_TRANSPORTER_1"/>
    <property type="match status" value="1"/>
</dbReference>
<feature type="domain" description="ABC transporter" evidence="4">
    <location>
        <begin position="9"/>
        <end position="241"/>
    </location>
</feature>
<dbReference type="InterPro" id="IPR017871">
    <property type="entry name" value="ABC_transporter-like_CS"/>
</dbReference>
<dbReference type="RefSeq" id="WP_012544632.1">
    <property type="nucleotide sequence ID" value="NC_011295.1"/>
</dbReference>
<keyword evidence="6" id="KW-1185">Reference proteome</keyword>
<keyword evidence="2" id="KW-0547">Nucleotide-binding</keyword>
<dbReference type="GO" id="GO:0016887">
    <property type="term" value="F:ATP hydrolysis activity"/>
    <property type="evidence" value="ECO:0007669"/>
    <property type="project" value="InterPro"/>
</dbReference>
<reference evidence="6" key="1">
    <citation type="submission" date="2008-08" db="EMBL/GenBank/DDBJ databases">
        <title>The complete genome sequence of Coprothermobacter proteolyticus strain ATCC 5245 / DSM 5265 / BT.</title>
        <authorList>
            <person name="Dodson R.J."/>
            <person name="Durkin A.S."/>
            <person name="Wu M."/>
            <person name="Eisen J."/>
            <person name="Sutton G."/>
        </authorList>
    </citation>
    <scope>NUCLEOTIDE SEQUENCE [LARGE SCALE GENOMIC DNA]</scope>
    <source>
        <strain evidence="6">ATCC 35245 / DSM 5265 / OCM 4 / BT</strain>
    </source>
</reference>
<reference evidence="5 6" key="2">
    <citation type="journal article" date="2014" name="Genome Announc.">
        <title>Complete Genome Sequence of Coprothermobacter proteolyticus DSM 5265.</title>
        <authorList>
            <person name="Alexiev A."/>
            <person name="Coil D.A."/>
            <person name="Badger J.H."/>
            <person name="Enticknap J."/>
            <person name="Ward N."/>
            <person name="Robb F.T."/>
            <person name="Eisen J.A."/>
        </authorList>
    </citation>
    <scope>NUCLEOTIDE SEQUENCE [LARGE SCALE GENOMIC DNA]</scope>
    <source>
        <strain evidence="6">ATCC 35245 / DSM 5265 / OCM 4 / BT</strain>
    </source>
</reference>
<dbReference type="PANTHER" id="PTHR42788">
    <property type="entry name" value="TAURINE IMPORT ATP-BINDING PROTEIN-RELATED"/>
    <property type="match status" value="1"/>
</dbReference>
<gene>
    <name evidence="5" type="ordered locus">COPRO5265_0285</name>
</gene>
<dbReference type="CDD" id="cd03293">
    <property type="entry name" value="ABC_NrtD_SsuB_transporters"/>
    <property type="match status" value="1"/>
</dbReference>
<sequence>MSAVTLLDVRNLNLTFKEKGKELSVLEDISFTLDEGEFLCLVGPSGSGKSTILRIISGILNEYTGEVLYKGEPNPQPNPNVSMVFQSFALIPWLTVQENIELVLEARGIAPRQRIRTALRYIDMVGLDSFEDAYPRELSGGMKQRVGIARALAVEPEILLMDEPFSALDVLTAADLREQVVNLWLEKRLPLKSVLMVTHNMEEAVFLADRILVLSARPGHIIGEISVDLPRPRDSRDKAFEEILDKVYSMILSSRIKS</sequence>
<dbReference type="KEGG" id="cpo:COPRO5265_0285"/>
<evidence type="ECO:0000256" key="1">
    <source>
        <dbReference type="ARBA" id="ARBA00022448"/>
    </source>
</evidence>
<dbReference type="InterPro" id="IPR003593">
    <property type="entry name" value="AAA+_ATPase"/>
</dbReference>
<dbReference type="EMBL" id="CP001145">
    <property type="protein sequence ID" value="ACI17981.1"/>
    <property type="molecule type" value="Genomic_DNA"/>
</dbReference>
<evidence type="ECO:0000313" key="5">
    <source>
        <dbReference type="EMBL" id="ACI17981.1"/>
    </source>
</evidence>
<name>B5Y7A6_COPPD</name>
<organism evidence="5 6">
    <name type="scientific">Coprothermobacter proteolyticus (strain ATCC 35245 / DSM 5265 / OCM 4 / BT)</name>
    <dbReference type="NCBI Taxonomy" id="309798"/>
    <lineage>
        <taxon>Bacteria</taxon>
        <taxon>Pseudomonadati</taxon>
        <taxon>Coprothermobacterota</taxon>
        <taxon>Coprothermobacteria</taxon>
        <taxon>Coprothermobacterales</taxon>
        <taxon>Coprothermobacteraceae</taxon>
        <taxon>Coprothermobacter</taxon>
    </lineage>
</organism>
<dbReference type="STRING" id="309798.COPRO5265_0285"/>
<dbReference type="Proteomes" id="UP000001732">
    <property type="component" value="Chromosome"/>
</dbReference>
<protein>
    <submittedName>
        <fullName evidence="5">ABC transporter, ATP-binding protein</fullName>
    </submittedName>
</protein>